<dbReference type="CDD" id="cd05466">
    <property type="entry name" value="PBP2_LTTR_substrate"/>
    <property type="match status" value="1"/>
</dbReference>
<keyword evidence="5" id="KW-0175">Coiled coil</keyword>
<feature type="coiled-coil region" evidence="5">
    <location>
        <begin position="58"/>
        <end position="85"/>
    </location>
</feature>
<dbReference type="PANTHER" id="PTHR30126">
    <property type="entry name" value="HTH-TYPE TRANSCRIPTIONAL REGULATOR"/>
    <property type="match status" value="1"/>
</dbReference>
<dbReference type="PROSITE" id="PS50931">
    <property type="entry name" value="HTH_LYSR"/>
    <property type="match status" value="1"/>
</dbReference>
<dbReference type="SUPFAM" id="SSF53850">
    <property type="entry name" value="Periplasmic binding protein-like II"/>
    <property type="match status" value="1"/>
</dbReference>
<gene>
    <name evidence="7" type="ORF">EOI86_21195</name>
</gene>
<evidence type="ECO:0000259" key="6">
    <source>
        <dbReference type="PROSITE" id="PS50931"/>
    </source>
</evidence>
<dbReference type="SUPFAM" id="SSF46785">
    <property type="entry name" value="Winged helix' DNA-binding domain"/>
    <property type="match status" value="1"/>
</dbReference>
<dbReference type="Gene3D" id="3.40.190.290">
    <property type="match status" value="1"/>
</dbReference>
<dbReference type="Pfam" id="PF00126">
    <property type="entry name" value="HTH_1"/>
    <property type="match status" value="1"/>
</dbReference>
<dbReference type="InterPro" id="IPR005119">
    <property type="entry name" value="LysR_subst-bd"/>
</dbReference>
<dbReference type="Pfam" id="PF03466">
    <property type="entry name" value="LysR_substrate"/>
    <property type="match status" value="1"/>
</dbReference>
<dbReference type="Proteomes" id="UP000287447">
    <property type="component" value="Unassembled WGS sequence"/>
</dbReference>
<dbReference type="Gene3D" id="1.10.10.10">
    <property type="entry name" value="Winged helix-like DNA-binding domain superfamily/Winged helix DNA-binding domain"/>
    <property type="match status" value="1"/>
</dbReference>
<dbReference type="OrthoDB" id="9808620at2"/>
<dbReference type="RefSeq" id="WP_127767704.1">
    <property type="nucleotide sequence ID" value="NZ_SADE01000004.1"/>
</dbReference>
<dbReference type="InterPro" id="IPR000847">
    <property type="entry name" value="LysR_HTH_N"/>
</dbReference>
<name>A0A3S2Z4L0_9PROT</name>
<accession>A0A3S2Z4L0</accession>
<proteinExistence type="inferred from homology"/>
<keyword evidence="4" id="KW-0804">Transcription</keyword>
<dbReference type="InterPro" id="IPR036388">
    <property type="entry name" value="WH-like_DNA-bd_sf"/>
</dbReference>
<evidence type="ECO:0000256" key="5">
    <source>
        <dbReference type="SAM" id="Coils"/>
    </source>
</evidence>
<protein>
    <submittedName>
        <fullName evidence="7">LysR family transcriptional regulator</fullName>
    </submittedName>
</protein>
<evidence type="ECO:0000313" key="7">
    <source>
        <dbReference type="EMBL" id="RVU33674.1"/>
    </source>
</evidence>
<evidence type="ECO:0000256" key="4">
    <source>
        <dbReference type="ARBA" id="ARBA00023163"/>
    </source>
</evidence>
<reference evidence="8" key="1">
    <citation type="submission" date="2019-01" db="EMBL/GenBank/DDBJ databases">
        <title>Gri0909 isolated from a small marine red alga.</title>
        <authorList>
            <person name="Kim J."/>
            <person name="Jeong S.E."/>
            <person name="Jeon C.O."/>
        </authorList>
    </citation>
    <scope>NUCLEOTIDE SEQUENCE [LARGE SCALE GENOMIC DNA]</scope>
    <source>
        <strain evidence="8">Gri0909</strain>
    </source>
</reference>
<evidence type="ECO:0000256" key="3">
    <source>
        <dbReference type="ARBA" id="ARBA00023125"/>
    </source>
</evidence>
<dbReference type="InterPro" id="IPR036390">
    <property type="entry name" value="WH_DNA-bd_sf"/>
</dbReference>
<dbReference type="PRINTS" id="PR00039">
    <property type="entry name" value="HTHLYSR"/>
</dbReference>
<comment type="caution">
    <text evidence="7">The sequence shown here is derived from an EMBL/GenBank/DDBJ whole genome shotgun (WGS) entry which is preliminary data.</text>
</comment>
<organism evidence="7 8">
    <name type="scientific">Hwanghaeella grinnelliae</name>
    <dbReference type="NCBI Taxonomy" id="2500179"/>
    <lineage>
        <taxon>Bacteria</taxon>
        <taxon>Pseudomonadati</taxon>
        <taxon>Pseudomonadota</taxon>
        <taxon>Alphaproteobacteria</taxon>
        <taxon>Rhodospirillales</taxon>
        <taxon>Rhodospirillaceae</taxon>
        <taxon>Hwanghaeella</taxon>
    </lineage>
</organism>
<dbReference type="EMBL" id="SADE01000004">
    <property type="protein sequence ID" value="RVU33674.1"/>
    <property type="molecule type" value="Genomic_DNA"/>
</dbReference>
<dbReference type="AlphaFoldDB" id="A0A3S2Z4L0"/>
<evidence type="ECO:0000256" key="1">
    <source>
        <dbReference type="ARBA" id="ARBA00009437"/>
    </source>
</evidence>
<dbReference type="GO" id="GO:0000976">
    <property type="term" value="F:transcription cis-regulatory region binding"/>
    <property type="evidence" value="ECO:0007669"/>
    <property type="project" value="TreeGrafter"/>
</dbReference>
<dbReference type="GO" id="GO:0003700">
    <property type="term" value="F:DNA-binding transcription factor activity"/>
    <property type="evidence" value="ECO:0007669"/>
    <property type="project" value="InterPro"/>
</dbReference>
<keyword evidence="3" id="KW-0238">DNA-binding</keyword>
<feature type="domain" description="HTH lysR-type" evidence="6">
    <location>
        <begin position="2"/>
        <end position="59"/>
    </location>
</feature>
<evidence type="ECO:0000313" key="8">
    <source>
        <dbReference type="Proteomes" id="UP000287447"/>
    </source>
</evidence>
<dbReference type="PANTHER" id="PTHR30126:SF94">
    <property type="entry name" value="LYSR FAMILY TRANSCRIPTIONAL REGULATOR"/>
    <property type="match status" value="1"/>
</dbReference>
<keyword evidence="8" id="KW-1185">Reference proteome</keyword>
<comment type="similarity">
    <text evidence="1">Belongs to the LysR transcriptional regulatory family.</text>
</comment>
<keyword evidence="2" id="KW-0805">Transcription regulation</keyword>
<sequence length="295" mass="31605">MINVTHLRAFHAVATEGSFSKAARALNVGQPTLSSQVKALEAGYGVRLFDRRGRGVQLTDLGRSLAEVTNRLTSLQEEAEALLSGTENLAHGTLAVGADSPGDAMDLLAGLRARFPGLGLKITMGNMESVLADLRDYRVDAALLSNVPIDNHLHAVPFRRAPLVLVAHRDHPLAKKKLVNLKELSGHALVLRERQSVTRDLFERAAVKTGLALNDVLEVESREAVRAAVAAGLGAGIVIASEHEPHPGLVTLPLGPSTIEVTEYAVCLRGRRRLSAIRAFLDLAVEMADASVPRK</sequence>
<dbReference type="FunFam" id="1.10.10.10:FF:000001">
    <property type="entry name" value="LysR family transcriptional regulator"/>
    <property type="match status" value="1"/>
</dbReference>
<evidence type="ECO:0000256" key="2">
    <source>
        <dbReference type="ARBA" id="ARBA00023015"/>
    </source>
</evidence>